<dbReference type="STRING" id="97972.A0A2V1DI70"/>
<dbReference type="Proteomes" id="UP000244855">
    <property type="component" value="Unassembled WGS sequence"/>
</dbReference>
<protein>
    <submittedName>
        <fullName evidence="2">Uncharacterized protein</fullName>
    </submittedName>
</protein>
<feature type="compositionally biased region" description="Basic and acidic residues" evidence="1">
    <location>
        <begin position="162"/>
        <end position="172"/>
    </location>
</feature>
<sequence length="322" mass="37092">MEPRTDEYWQSLNRAVAEQDKQLSQETTAVKNQKYRELFKDKEEMFEFAGWIANRGLRRAQASSRLVLPPITELQNAITHTNYRNDDEVQNLDKLLDDDPYVPLGTVNGIAYRLMPRSTVLQSDREPGYDPSILASLVYDYFLAIDFNSTHPASNDAPAPTEPDRSSNSDPKDDKGFVFFQLGDLEWTPCLPKNLTNQERLHGKWLPTDFVVVLRLSKWGKPSGIYIVYNFHPFNGKSGPEFAYVTRPFHSSRGRLRNYEKQIFCAKIAGDFGDFKERKPFALTEVVQEPKEIVRVIKNAEGLLLTQPPHFRGKVKEFEVHY</sequence>
<feature type="region of interest" description="Disordered" evidence="1">
    <location>
        <begin position="153"/>
        <end position="172"/>
    </location>
</feature>
<dbReference type="OrthoDB" id="3671981at2759"/>
<evidence type="ECO:0000313" key="2">
    <source>
        <dbReference type="EMBL" id="PVH97313.1"/>
    </source>
</evidence>
<proteinExistence type="predicted"/>
<name>A0A2V1DI70_9PLEO</name>
<keyword evidence="3" id="KW-1185">Reference proteome</keyword>
<organism evidence="2 3">
    <name type="scientific">Periconia macrospinosa</name>
    <dbReference type="NCBI Taxonomy" id="97972"/>
    <lineage>
        <taxon>Eukaryota</taxon>
        <taxon>Fungi</taxon>
        <taxon>Dikarya</taxon>
        <taxon>Ascomycota</taxon>
        <taxon>Pezizomycotina</taxon>
        <taxon>Dothideomycetes</taxon>
        <taxon>Pleosporomycetidae</taxon>
        <taxon>Pleosporales</taxon>
        <taxon>Massarineae</taxon>
        <taxon>Periconiaceae</taxon>
        <taxon>Periconia</taxon>
    </lineage>
</organism>
<accession>A0A2V1DI70</accession>
<dbReference type="AlphaFoldDB" id="A0A2V1DI70"/>
<reference evidence="2 3" key="1">
    <citation type="journal article" date="2018" name="Sci. Rep.">
        <title>Comparative genomics provides insights into the lifestyle and reveals functional heterogeneity of dark septate endophytic fungi.</title>
        <authorList>
            <person name="Knapp D.G."/>
            <person name="Nemeth J.B."/>
            <person name="Barry K."/>
            <person name="Hainaut M."/>
            <person name="Henrissat B."/>
            <person name="Johnson J."/>
            <person name="Kuo A."/>
            <person name="Lim J.H.P."/>
            <person name="Lipzen A."/>
            <person name="Nolan M."/>
            <person name="Ohm R.A."/>
            <person name="Tamas L."/>
            <person name="Grigoriev I.V."/>
            <person name="Spatafora J.W."/>
            <person name="Nagy L.G."/>
            <person name="Kovacs G.M."/>
        </authorList>
    </citation>
    <scope>NUCLEOTIDE SEQUENCE [LARGE SCALE GENOMIC DNA]</scope>
    <source>
        <strain evidence="2 3">DSE2036</strain>
    </source>
</reference>
<evidence type="ECO:0000313" key="3">
    <source>
        <dbReference type="Proteomes" id="UP000244855"/>
    </source>
</evidence>
<dbReference type="EMBL" id="KZ805439">
    <property type="protein sequence ID" value="PVH97313.1"/>
    <property type="molecule type" value="Genomic_DNA"/>
</dbReference>
<evidence type="ECO:0000256" key="1">
    <source>
        <dbReference type="SAM" id="MobiDB-lite"/>
    </source>
</evidence>
<gene>
    <name evidence="2" type="ORF">DM02DRAFT_730639</name>
</gene>